<evidence type="ECO:0000256" key="1">
    <source>
        <dbReference type="SAM" id="MobiDB-lite"/>
    </source>
</evidence>
<dbReference type="Gene3D" id="1.25.40.340">
    <property type="match status" value="1"/>
</dbReference>
<feature type="compositionally biased region" description="Low complexity" evidence="1">
    <location>
        <begin position="268"/>
        <end position="278"/>
    </location>
</feature>
<organism evidence="3 4">
    <name type="scientific">Herpetosiphon gulosus</name>
    <dbReference type="NCBI Taxonomy" id="1973496"/>
    <lineage>
        <taxon>Bacteria</taxon>
        <taxon>Bacillati</taxon>
        <taxon>Chloroflexota</taxon>
        <taxon>Chloroflexia</taxon>
        <taxon>Herpetosiphonales</taxon>
        <taxon>Herpetosiphonaceae</taxon>
        <taxon>Herpetosiphon</taxon>
    </lineage>
</organism>
<dbReference type="Proteomes" id="UP001428290">
    <property type="component" value="Unassembled WGS sequence"/>
</dbReference>
<name>A0ABP9X187_9CHLR</name>
<feature type="region of interest" description="Disordered" evidence="1">
    <location>
        <begin position="164"/>
        <end position="186"/>
    </location>
</feature>
<feature type="region of interest" description="Disordered" evidence="1">
    <location>
        <begin position="208"/>
        <end position="294"/>
    </location>
</feature>
<proteinExistence type="predicted"/>
<accession>A0ABP9X187</accession>
<feature type="compositionally biased region" description="Low complexity" evidence="1">
    <location>
        <begin position="231"/>
        <end position="242"/>
    </location>
</feature>
<feature type="compositionally biased region" description="Gly residues" evidence="1">
    <location>
        <begin position="243"/>
        <end position="267"/>
    </location>
</feature>
<comment type="caution">
    <text evidence="3">The sequence shown here is derived from an EMBL/GenBank/DDBJ whole genome shotgun (WGS) entry which is preliminary data.</text>
</comment>
<keyword evidence="4" id="KW-1185">Reference proteome</keyword>
<dbReference type="Pfam" id="PF02734">
    <property type="entry name" value="Dak2"/>
    <property type="match status" value="1"/>
</dbReference>
<dbReference type="InterPro" id="IPR036117">
    <property type="entry name" value="DhaL_dom_sf"/>
</dbReference>
<sequence>MSKALTDLFAEMTRNLADERDSLNALDGVGDGDAGDNMLSNFETITNTLRQNEGQGSVDQALRAASKALRTSGKGPTAPMYANGLDQAAKDLEGKTSFGVNDIVKLLGGLLGGVQNTPGVKQQGEGGILDGLVPGVTTFMQSRNNGKSTLEALMDGYKASQRGAYGTTQQGSGFGQFGNNDTSGKVDPGAAGASSLFGSLLQTLLSNGLSAGRGEPSKTSGFEELFGGGQQRQQPPQQQQPQGGYGDALGGLGDLFGQLFGGGGLFGGQPQQSQQRPSSRGDDPQPRLRDQEVI</sequence>
<evidence type="ECO:0000313" key="3">
    <source>
        <dbReference type="EMBL" id="GAA5529084.1"/>
    </source>
</evidence>
<dbReference type="EMBL" id="BAABRU010000009">
    <property type="protein sequence ID" value="GAA5529084.1"/>
    <property type="molecule type" value="Genomic_DNA"/>
</dbReference>
<dbReference type="SUPFAM" id="SSF101473">
    <property type="entry name" value="DhaL-like"/>
    <property type="match status" value="1"/>
</dbReference>
<dbReference type="PROSITE" id="PS51480">
    <property type="entry name" value="DHAL"/>
    <property type="match status" value="1"/>
</dbReference>
<dbReference type="SMART" id="SM01120">
    <property type="entry name" value="Dak2"/>
    <property type="match status" value="1"/>
</dbReference>
<dbReference type="InterPro" id="IPR004007">
    <property type="entry name" value="DhaL_dom"/>
</dbReference>
<evidence type="ECO:0000259" key="2">
    <source>
        <dbReference type="PROSITE" id="PS51480"/>
    </source>
</evidence>
<protein>
    <recommendedName>
        <fullName evidence="2">DhaL domain-containing protein</fullName>
    </recommendedName>
</protein>
<feature type="compositionally biased region" description="Basic and acidic residues" evidence="1">
    <location>
        <begin position="279"/>
        <end position="294"/>
    </location>
</feature>
<feature type="domain" description="DhaL" evidence="2">
    <location>
        <begin position="3"/>
        <end position="202"/>
    </location>
</feature>
<dbReference type="RefSeq" id="WP_345722701.1">
    <property type="nucleotide sequence ID" value="NZ_BAABRU010000009.1"/>
</dbReference>
<gene>
    <name evidence="3" type="ORF">Hgul01_02887</name>
</gene>
<evidence type="ECO:0000313" key="4">
    <source>
        <dbReference type="Proteomes" id="UP001428290"/>
    </source>
</evidence>
<reference evidence="3 4" key="1">
    <citation type="submission" date="2024-02" db="EMBL/GenBank/DDBJ databases">
        <title>Herpetosiphon gulosus NBRC 112829.</title>
        <authorList>
            <person name="Ichikawa N."/>
            <person name="Katano-Makiyama Y."/>
            <person name="Hidaka K."/>
        </authorList>
    </citation>
    <scope>NUCLEOTIDE SEQUENCE [LARGE SCALE GENOMIC DNA]</scope>
    <source>
        <strain evidence="3 4">NBRC 112829</strain>
    </source>
</reference>